<dbReference type="OrthoDB" id="9816361at2"/>
<evidence type="ECO:0000256" key="2">
    <source>
        <dbReference type="ARBA" id="ARBA00022692"/>
    </source>
</evidence>
<evidence type="ECO:0000256" key="3">
    <source>
        <dbReference type="ARBA" id="ARBA00022989"/>
    </source>
</evidence>
<evidence type="ECO:0000256" key="5">
    <source>
        <dbReference type="SAM" id="Phobius"/>
    </source>
</evidence>
<feature type="transmembrane region" description="Helical" evidence="5">
    <location>
        <begin position="50"/>
        <end position="69"/>
    </location>
</feature>
<evidence type="ECO:0000313" key="7">
    <source>
        <dbReference type="EMBL" id="RYU89352.1"/>
    </source>
</evidence>
<keyword evidence="3 5" id="KW-1133">Transmembrane helix</keyword>
<comment type="subcellular location">
    <subcellularLocation>
        <location evidence="1">Membrane</location>
        <topology evidence="1">Multi-pass membrane protein</topology>
    </subcellularLocation>
</comment>
<protein>
    <submittedName>
        <fullName evidence="7">TM2 domain-containing protein</fullName>
    </submittedName>
</protein>
<feature type="domain" description="TM2" evidence="6">
    <location>
        <begin position="48"/>
        <end position="94"/>
    </location>
</feature>
<gene>
    <name evidence="7" type="ORF">EWM62_13555</name>
</gene>
<organism evidence="7 8">
    <name type="scientific">Mucilaginibacter terrigena</name>
    <dbReference type="NCBI Taxonomy" id="2492395"/>
    <lineage>
        <taxon>Bacteria</taxon>
        <taxon>Pseudomonadati</taxon>
        <taxon>Bacteroidota</taxon>
        <taxon>Sphingobacteriia</taxon>
        <taxon>Sphingobacteriales</taxon>
        <taxon>Sphingobacteriaceae</taxon>
        <taxon>Mucilaginibacter</taxon>
    </lineage>
</organism>
<name>A0A4Q5LL23_9SPHI</name>
<keyword evidence="4 5" id="KW-0472">Membrane</keyword>
<dbReference type="RefSeq" id="WP_129877210.1">
    <property type="nucleotide sequence ID" value="NZ_SEWG01000005.1"/>
</dbReference>
<evidence type="ECO:0000256" key="4">
    <source>
        <dbReference type="ARBA" id="ARBA00023136"/>
    </source>
</evidence>
<proteinExistence type="predicted"/>
<reference evidence="7 8" key="1">
    <citation type="submission" date="2019-02" db="EMBL/GenBank/DDBJ databases">
        <title>Bacterial novel species Mucilaginibacter sp. 17JY9-4 isolated from soil.</title>
        <authorList>
            <person name="Jung H.-Y."/>
        </authorList>
    </citation>
    <scope>NUCLEOTIDE SEQUENCE [LARGE SCALE GENOMIC DNA]</scope>
    <source>
        <strain evidence="7 8">17JY9-4</strain>
    </source>
</reference>
<evidence type="ECO:0000256" key="1">
    <source>
        <dbReference type="ARBA" id="ARBA00004141"/>
    </source>
</evidence>
<keyword evidence="2 5" id="KW-0812">Transmembrane</keyword>
<keyword evidence="8" id="KW-1185">Reference proteome</keyword>
<dbReference type="GO" id="GO:0016020">
    <property type="term" value="C:membrane"/>
    <property type="evidence" value="ECO:0007669"/>
    <property type="project" value="UniProtKB-SubCell"/>
</dbReference>
<dbReference type="InterPro" id="IPR007829">
    <property type="entry name" value="TM2"/>
</dbReference>
<feature type="transmembrane region" description="Helical" evidence="5">
    <location>
        <begin position="75"/>
        <end position="96"/>
    </location>
</feature>
<sequence>METYNPYMSLPGITTEELTILHQTTTGLSDSQKQSFYNVYIGKRKNPQEILIFALLGLFGIAGIHRIMMGEITMGILYLFTAGFFFVCTIMDLINYKSLTNDYNQKMAYESVNIIKLGV</sequence>
<comment type="caution">
    <text evidence="7">The sequence shown here is derived from an EMBL/GenBank/DDBJ whole genome shotgun (WGS) entry which is preliminary data.</text>
</comment>
<accession>A0A4Q5LL23</accession>
<evidence type="ECO:0000313" key="8">
    <source>
        <dbReference type="Proteomes" id="UP000293331"/>
    </source>
</evidence>
<dbReference type="EMBL" id="SEWG01000005">
    <property type="protein sequence ID" value="RYU89352.1"/>
    <property type="molecule type" value="Genomic_DNA"/>
</dbReference>
<dbReference type="Pfam" id="PF05154">
    <property type="entry name" value="TM2"/>
    <property type="match status" value="1"/>
</dbReference>
<dbReference type="AlphaFoldDB" id="A0A4Q5LL23"/>
<evidence type="ECO:0000259" key="6">
    <source>
        <dbReference type="Pfam" id="PF05154"/>
    </source>
</evidence>
<dbReference type="Proteomes" id="UP000293331">
    <property type="component" value="Unassembled WGS sequence"/>
</dbReference>